<dbReference type="EMBL" id="JAAGNC010000189">
    <property type="protein sequence ID" value="NEC61110.1"/>
    <property type="molecule type" value="Genomic_DNA"/>
</dbReference>
<dbReference type="PIRSF" id="PIRSF000103">
    <property type="entry name" value="HIBADH"/>
    <property type="match status" value="1"/>
</dbReference>
<dbReference type="InterPro" id="IPR013328">
    <property type="entry name" value="6PGD_dom2"/>
</dbReference>
<sequence length="300" mass="30403">MGIGYIGLGDMGGALAIRLQSQRQISVYDRDAAAMAKLAAEGAIAAESAADLARTCTTVLLCLPTSDHVRSVIFGEGGLAETLAPGSLVIDQTSGDPTTTRELAAELAAYRITLADAPVSGGAPAALAGTISIMLGAADGVVDRASEVLRSISQTIAHVGAVGAGHTIKLVNNLLSCSQRWLSLEALALAVANGITAEAALKVLVAGGGRNAYLEQQGIKILDGDRDRGFSMGLAHKDLKLATALGASSGVPTFFGSLSRDLYQVGIAELGRDSHVETVASVVEKLAGVELKSVRAGGGA</sequence>
<evidence type="ECO:0000256" key="2">
    <source>
        <dbReference type="ARBA" id="ARBA00023002"/>
    </source>
</evidence>
<evidence type="ECO:0000256" key="3">
    <source>
        <dbReference type="ARBA" id="ARBA00023027"/>
    </source>
</evidence>
<dbReference type="Gene3D" id="3.40.50.720">
    <property type="entry name" value="NAD(P)-binding Rossmann-like Domain"/>
    <property type="match status" value="1"/>
</dbReference>
<evidence type="ECO:0000313" key="6">
    <source>
        <dbReference type="EMBL" id="NEC61110.1"/>
    </source>
</evidence>
<keyword evidence="3" id="KW-0520">NAD</keyword>
<dbReference type="InterPro" id="IPR029154">
    <property type="entry name" value="HIBADH-like_NADP-bd"/>
</dbReference>
<organism evidence="6 7">
    <name type="scientific">Amycolatopsis rubida</name>
    <dbReference type="NCBI Taxonomy" id="112413"/>
    <lineage>
        <taxon>Bacteria</taxon>
        <taxon>Bacillati</taxon>
        <taxon>Actinomycetota</taxon>
        <taxon>Actinomycetes</taxon>
        <taxon>Pseudonocardiales</taxon>
        <taxon>Pseudonocardiaceae</taxon>
        <taxon>Amycolatopsis</taxon>
    </lineage>
</organism>
<feature type="domain" description="6-phosphogluconate dehydrogenase NADP-binding" evidence="4">
    <location>
        <begin position="3"/>
        <end position="160"/>
    </location>
</feature>
<feature type="domain" description="3-hydroxyisobutyrate dehydrogenase-like NAD-binding" evidence="5">
    <location>
        <begin position="163"/>
        <end position="280"/>
    </location>
</feature>
<gene>
    <name evidence="6" type="ORF">G3I59_37325</name>
</gene>
<dbReference type="InterPro" id="IPR015815">
    <property type="entry name" value="HIBADH-related"/>
</dbReference>
<dbReference type="PANTHER" id="PTHR22981">
    <property type="entry name" value="3-HYDROXYISOBUTYRATE DEHYDROGENASE-RELATED"/>
    <property type="match status" value="1"/>
</dbReference>
<reference evidence="6 7" key="1">
    <citation type="submission" date="2020-01" db="EMBL/GenBank/DDBJ databases">
        <title>Insect and environment-associated Actinomycetes.</title>
        <authorList>
            <person name="Currrie C."/>
            <person name="Chevrette M."/>
            <person name="Carlson C."/>
            <person name="Stubbendieck R."/>
            <person name="Wendt-Pienkowski E."/>
        </authorList>
    </citation>
    <scope>NUCLEOTIDE SEQUENCE [LARGE SCALE GENOMIC DNA]</scope>
    <source>
        <strain evidence="6 7">SID8386</strain>
    </source>
</reference>
<dbReference type="Gene3D" id="1.10.1040.10">
    <property type="entry name" value="N-(1-d-carboxylethyl)-l-norvaline Dehydrogenase, domain 2"/>
    <property type="match status" value="1"/>
</dbReference>
<evidence type="ECO:0000256" key="1">
    <source>
        <dbReference type="ARBA" id="ARBA00009080"/>
    </source>
</evidence>
<dbReference type="PANTHER" id="PTHR22981:SF7">
    <property type="entry name" value="3-HYDROXYISOBUTYRATE DEHYDROGENASE, MITOCHONDRIAL"/>
    <property type="match status" value="1"/>
</dbReference>
<dbReference type="InterPro" id="IPR036291">
    <property type="entry name" value="NAD(P)-bd_dom_sf"/>
</dbReference>
<dbReference type="Pfam" id="PF14833">
    <property type="entry name" value="NAD_binding_11"/>
    <property type="match status" value="1"/>
</dbReference>
<dbReference type="InterPro" id="IPR006115">
    <property type="entry name" value="6PGDH_NADP-bd"/>
</dbReference>
<keyword evidence="7" id="KW-1185">Reference proteome</keyword>
<dbReference type="Pfam" id="PF03446">
    <property type="entry name" value="NAD_binding_2"/>
    <property type="match status" value="1"/>
</dbReference>
<dbReference type="SUPFAM" id="SSF51735">
    <property type="entry name" value="NAD(P)-binding Rossmann-fold domains"/>
    <property type="match status" value="1"/>
</dbReference>
<dbReference type="SUPFAM" id="SSF48179">
    <property type="entry name" value="6-phosphogluconate dehydrogenase C-terminal domain-like"/>
    <property type="match status" value="1"/>
</dbReference>
<dbReference type="InterPro" id="IPR008927">
    <property type="entry name" value="6-PGluconate_DH-like_C_sf"/>
</dbReference>
<protein>
    <submittedName>
        <fullName evidence="6">NAD(P)-dependent oxidoreductase</fullName>
    </submittedName>
</protein>
<evidence type="ECO:0000259" key="4">
    <source>
        <dbReference type="Pfam" id="PF03446"/>
    </source>
</evidence>
<dbReference type="Proteomes" id="UP000470404">
    <property type="component" value="Unassembled WGS sequence"/>
</dbReference>
<name>A0ABX0BZU7_9PSEU</name>
<accession>A0ABX0BZU7</accession>
<keyword evidence="2" id="KW-0560">Oxidoreductase</keyword>
<proteinExistence type="inferred from homology"/>
<comment type="caution">
    <text evidence="6">The sequence shown here is derived from an EMBL/GenBank/DDBJ whole genome shotgun (WGS) entry which is preliminary data.</text>
</comment>
<evidence type="ECO:0000259" key="5">
    <source>
        <dbReference type="Pfam" id="PF14833"/>
    </source>
</evidence>
<comment type="similarity">
    <text evidence="1">Belongs to the HIBADH-related family.</text>
</comment>
<evidence type="ECO:0000313" key="7">
    <source>
        <dbReference type="Proteomes" id="UP000470404"/>
    </source>
</evidence>